<evidence type="ECO:0000313" key="2">
    <source>
        <dbReference type="EMBL" id="KAF5833081.1"/>
    </source>
</evidence>
<feature type="region of interest" description="Disordered" evidence="1">
    <location>
        <begin position="1"/>
        <end position="20"/>
    </location>
</feature>
<evidence type="ECO:0000256" key="1">
    <source>
        <dbReference type="SAM" id="MobiDB-lite"/>
    </source>
</evidence>
<name>A0ABQ7GEP6_DUNSA</name>
<accession>A0ABQ7GEP6</accession>
<keyword evidence="3" id="KW-1185">Reference proteome</keyword>
<evidence type="ECO:0008006" key="4">
    <source>
        <dbReference type="Google" id="ProtNLM"/>
    </source>
</evidence>
<dbReference type="EMBL" id="MU069831">
    <property type="protein sequence ID" value="KAF5833081.1"/>
    <property type="molecule type" value="Genomic_DNA"/>
</dbReference>
<feature type="compositionally biased region" description="Basic and acidic residues" evidence="1">
    <location>
        <begin position="8"/>
        <end position="20"/>
    </location>
</feature>
<proteinExistence type="predicted"/>
<reference evidence="2" key="1">
    <citation type="submission" date="2017-08" db="EMBL/GenBank/DDBJ databases">
        <authorList>
            <person name="Polle J.E."/>
            <person name="Barry K."/>
            <person name="Cushman J."/>
            <person name="Schmutz J."/>
            <person name="Tran D."/>
            <person name="Hathwaick L.T."/>
            <person name="Yim W.C."/>
            <person name="Jenkins J."/>
            <person name="Mckie-Krisberg Z.M."/>
            <person name="Prochnik S."/>
            <person name="Lindquist E."/>
            <person name="Dockter R.B."/>
            <person name="Adam C."/>
            <person name="Molina H."/>
            <person name="Bunkerborg J."/>
            <person name="Jin E."/>
            <person name="Buchheim M."/>
            <person name="Magnuson J."/>
        </authorList>
    </citation>
    <scope>NUCLEOTIDE SEQUENCE</scope>
    <source>
        <strain evidence="2">CCAP 19/18</strain>
    </source>
</reference>
<organism evidence="2 3">
    <name type="scientific">Dunaliella salina</name>
    <name type="common">Green alga</name>
    <name type="synonym">Protococcus salinus</name>
    <dbReference type="NCBI Taxonomy" id="3046"/>
    <lineage>
        <taxon>Eukaryota</taxon>
        <taxon>Viridiplantae</taxon>
        <taxon>Chlorophyta</taxon>
        <taxon>core chlorophytes</taxon>
        <taxon>Chlorophyceae</taxon>
        <taxon>CS clade</taxon>
        <taxon>Chlamydomonadales</taxon>
        <taxon>Dunaliellaceae</taxon>
        <taxon>Dunaliella</taxon>
    </lineage>
</organism>
<protein>
    <recommendedName>
        <fullName evidence="4">Encoded protein</fullName>
    </recommendedName>
</protein>
<sequence length="126" mass="14489">MASPRKVAAQEKTGKKERLRQAKTISNRCKRHAMKNETNNYSLDRHSKVHYCKQPAVARKPFLLRPSCTHKCSGILRQCHSEQHYTRSQRKVIPQNMHSAVLTLRRHKCSVCWPNEDGRAAAQIGS</sequence>
<evidence type="ECO:0000313" key="3">
    <source>
        <dbReference type="Proteomes" id="UP000815325"/>
    </source>
</evidence>
<dbReference type="Proteomes" id="UP000815325">
    <property type="component" value="Unassembled WGS sequence"/>
</dbReference>
<gene>
    <name evidence="2" type="ORF">DUNSADRAFT_10700</name>
</gene>
<comment type="caution">
    <text evidence="2">The sequence shown here is derived from an EMBL/GenBank/DDBJ whole genome shotgun (WGS) entry which is preliminary data.</text>
</comment>